<evidence type="ECO:0000256" key="4">
    <source>
        <dbReference type="ARBA" id="ARBA00022679"/>
    </source>
</evidence>
<accession>A0A9X1LPQ1</accession>
<dbReference type="PANTHER" id="PTHR43646">
    <property type="entry name" value="GLYCOSYLTRANSFERASE"/>
    <property type="match status" value="1"/>
</dbReference>
<protein>
    <recommendedName>
        <fullName evidence="9">4,4'-diaponeurosporenoate glycosyltransferase</fullName>
    </recommendedName>
</protein>
<comment type="pathway">
    <text evidence="7">Carotenoid biosynthesis; staphyloxanthin biosynthesis; staphyloxanthin from farnesyl diphosphate: step 4/5.</text>
</comment>
<evidence type="ECO:0000313" key="12">
    <source>
        <dbReference type="Proteomes" id="UP001139289"/>
    </source>
</evidence>
<evidence type="ECO:0000256" key="3">
    <source>
        <dbReference type="ARBA" id="ARBA00022676"/>
    </source>
</evidence>
<evidence type="ECO:0000256" key="2">
    <source>
        <dbReference type="ARBA" id="ARBA00022475"/>
    </source>
</evidence>
<dbReference type="GO" id="GO:0005886">
    <property type="term" value="C:plasma membrane"/>
    <property type="evidence" value="ECO:0007669"/>
    <property type="project" value="UniProtKB-SubCell"/>
</dbReference>
<proteinExistence type="inferred from homology"/>
<keyword evidence="4 11" id="KW-0808">Transferase</keyword>
<evidence type="ECO:0000256" key="5">
    <source>
        <dbReference type="ARBA" id="ARBA00023136"/>
    </source>
</evidence>
<dbReference type="AlphaFoldDB" id="A0A9X1LPQ1"/>
<evidence type="ECO:0000256" key="9">
    <source>
        <dbReference type="ARBA" id="ARBA00040345"/>
    </source>
</evidence>
<dbReference type="InterPro" id="IPR029044">
    <property type="entry name" value="Nucleotide-diphossugar_trans"/>
</dbReference>
<organism evidence="11 12">
    <name type="scientific">Microbacterium tenebrionis</name>
    <dbReference type="NCBI Taxonomy" id="2830665"/>
    <lineage>
        <taxon>Bacteria</taxon>
        <taxon>Bacillati</taxon>
        <taxon>Actinomycetota</taxon>
        <taxon>Actinomycetes</taxon>
        <taxon>Micrococcales</taxon>
        <taxon>Microbacteriaceae</taxon>
        <taxon>Microbacterium</taxon>
    </lineage>
</organism>
<evidence type="ECO:0000256" key="8">
    <source>
        <dbReference type="ARBA" id="ARBA00038120"/>
    </source>
</evidence>
<feature type="domain" description="Glycosyltransferase 2-like" evidence="10">
    <location>
        <begin position="9"/>
        <end position="101"/>
    </location>
</feature>
<evidence type="ECO:0000256" key="6">
    <source>
        <dbReference type="ARBA" id="ARBA00037281"/>
    </source>
</evidence>
<reference evidence="11" key="1">
    <citation type="submission" date="2021-04" db="EMBL/GenBank/DDBJ databases">
        <title>Microbacterium tenobrionis sp. nov. and Microbacterium allomyrinae sp. nov., isolated from larvae of Tenobrio molitor and Allomyrina dichotoma, respectively.</title>
        <authorList>
            <person name="Lee S.D."/>
        </authorList>
    </citation>
    <scope>NUCLEOTIDE SEQUENCE</scope>
    <source>
        <strain evidence="11">YMB-B2</strain>
    </source>
</reference>
<keyword evidence="5" id="KW-0472">Membrane</keyword>
<dbReference type="RefSeq" id="WP_227530661.1">
    <property type="nucleotide sequence ID" value="NZ_JAGTTM010000002.1"/>
</dbReference>
<dbReference type="GO" id="GO:0016757">
    <property type="term" value="F:glycosyltransferase activity"/>
    <property type="evidence" value="ECO:0007669"/>
    <property type="project" value="UniProtKB-KW"/>
</dbReference>
<dbReference type="InterPro" id="IPR001173">
    <property type="entry name" value="Glyco_trans_2-like"/>
</dbReference>
<evidence type="ECO:0000256" key="7">
    <source>
        <dbReference type="ARBA" id="ARBA00037904"/>
    </source>
</evidence>
<comment type="subcellular location">
    <subcellularLocation>
        <location evidence="1">Cell membrane</location>
    </subcellularLocation>
</comment>
<dbReference type="Gene3D" id="3.90.550.10">
    <property type="entry name" value="Spore Coat Polysaccharide Biosynthesis Protein SpsA, Chain A"/>
    <property type="match status" value="1"/>
</dbReference>
<dbReference type="Pfam" id="PF00535">
    <property type="entry name" value="Glycos_transf_2"/>
    <property type="match status" value="1"/>
</dbReference>
<dbReference type="EMBL" id="JAGTTM010000002">
    <property type="protein sequence ID" value="MCC2029634.1"/>
    <property type="molecule type" value="Genomic_DNA"/>
</dbReference>
<comment type="similarity">
    <text evidence="8">Belongs to the glycosyltransferase 2 family. CrtQ subfamily.</text>
</comment>
<keyword evidence="2" id="KW-1003">Cell membrane</keyword>
<dbReference type="PANTHER" id="PTHR43646:SF2">
    <property type="entry name" value="GLYCOSYLTRANSFERASE 2-LIKE DOMAIN-CONTAINING PROTEIN"/>
    <property type="match status" value="1"/>
</dbReference>
<dbReference type="SUPFAM" id="SSF53448">
    <property type="entry name" value="Nucleotide-diphospho-sugar transferases"/>
    <property type="match status" value="1"/>
</dbReference>
<evidence type="ECO:0000256" key="1">
    <source>
        <dbReference type="ARBA" id="ARBA00004236"/>
    </source>
</evidence>
<dbReference type="Proteomes" id="UP001139289">
    <property type="component" value="Unassembled WGS sequence"/>
</dbReference>
<comment type="caution">
    <text evidence="11">The sequence shown here is derived from an EMBL/GenBank/DDBJ whole genome shotgun (WGS) entry which is preliminary data.</text>
</comment>
<sequence>MAHAAVTASVIIPAHNEEAVIARTLEPLADAAARGALEVIVVCNACADRTAEIAGAFPGVAVLESGIPSKTHALNLGDETATSWPRIYLDADIVVSEQSITATAIALSTRRWLAARPRSEFVMTGTGPMVRAYYRARTRMSSLSRAMWGAGVYGLSEEGHRRLGRFPDVTGDDLWVDRLFAPDEKTVIAAEPVAVRVPRTISALVAISRRNVSGAREAGPVVGPDATSASGQAAVDQHDPAGVLRELLGTIRSPLTAFDAMVYIAVALSSRLGRHSRRWERDDTSRA</sequence>
<gene>
    <name evidence="11" type="ORF">KEC56_08900</name>
</gene>
<keyword evidence="3 11" id="KW-0328">Glycosyltransferase</keyword>
<comment type="function">
    <text evidence="6">Catalyzes the glycosylation of 4,4'-diaponeurosporenoate, i.e. the esterification of glucose at the C1'' position with the carboxyl group of 4,4'-diaponeurosporenic acid, to form glycosyl-4,4'-diaponeurosporenoate. This is a step in the biosynthesis of staphyloxanthin, an orange pigment present in most staphylococci strains.</text>
</comment>
<name>A0A9X1LPQ1_9MICO</name>
<evidence type="ECO:0000259" key="10">
    <source>
        <dbReference type="Pfam" id="PF00535"/>
    </source>
</evidence>
<keyword evidence="12" id="KW-1185">Reference proteome</keyword>
<evidence type="ECO:0000313" key="11">
    <source>
        <dbReference type="EMBL" id="MCC2029634.1"/>
    </source>
</evidence>